<proteinExistence type="predicted"/>
<evidence type="ECO:0000313" key="3">
    <source>
        <dbReference type="Proteomes" id="UP001165122"/>
    </source>
</evidence>
<protein>
    <submittedName>
        <fullName evidence="2">Uncharacterized protein</fullName>
    </submittedName>
</protein>
<dbReference type="Proteomes" id="UP001165122">
    <property type="component" value="Unassembled WGS sequence"/>
</dbReference>
<dbReference type="EMBL" id="BRXW01000270">
    <property type="protein sequence ID" value="GMI16933.1"/>
    <property type="molecule type" value="Genomic_DNA"/>
</dbReference>
<feature type="transmembrane region" description="Helical" evidence="1">
    <location>
        <begin position="27"/>
        <end position="49"/>
    </location>
</feature>
<gene>
    <name evidence="2" type="ORF">TrLO_g7095</name>
</gene>
<keyword evidence="3" id="KW-1185">Reference proteome</keyword>
<keyword evidence="1" id="KW-0472">Membrane</keyword>
<organism evidence="2 3">
    <name type="scientific">Triparma laevis f. longispina</name>
    <dbReference type="NCBI Taxonomy" id="1714387"/>
    <lineage>
        <taxon>Eukaryota</taxon>
        <taxon>Sar</taxon>
        <taxon>Stramenopiles</taxon>
        <taxon>Ochrophyta</taxon>
        <taxon>Bolidophyceae</taxon>
        <taxon>Parmales</taxon>
        <taxon>Triparmaceae</taxon>
        <taxon>Triparma</taxon>
    </lineage>
</organism>
<evidence type="ECO:0000313" key="2">
    <source>
        <dbReference type="EMBL" id="GMI16933.1"/>
    </source>
</evidence>
<sequence>MCLAEDKSYPSGTFLDESDETIEVEGVHLPAIFLVVMFLLVVVLVAACCKRVTERRERMGRYEYIKVGETEGYKSGGRYDRASSNRV</sequence>
<dbReference type="AlphaFoldDB" id="A0A9W7FRI1"/>
<keyword evidence="1" id="KW-1133">Transmembrane helix</keyword>
<name>A0A9W7FRI1_9STRA</name>
<evidence type="ECO:0000256" key="1">
    <source>
        <dbReference type="SAM" id="Phobius"/>
    </source>
</evidence>
<keyword evidence="1" id="KW-0812">Transmembrane</keyword>
<accession>A0A9W7FRI1</accession>
<comment type="caution">
    <text evidence="2">The sequence shown here is derived from an EMBL/GenBank/DDBJ whole genome shotgun (WGS) entry which is preliminary data.</text>
</comment>
<reference evidence="3" key="1">
    <citation type="journal article" date="2023" name="Commun. Biol.">
        <title>Genome analysis of Parmales, the sister group of diatoms, reveals the evolutionary specialization of diatoms from phago-mixotrophs to photoautotrophs.</title>
        <authorList>
            <person name="Ban H."/>
            <person name="Sato S."/>
            <person name="Yoshikawa S."/>
            <person name="Yamada K."/>
            <person name="Nakamura Y."/>
            <person name="Ichinomiya M."/>
            <person name="Sato N."/>
            <person name="Blanc-Mathieu R."/>
            <person name="Endo H."/>
            <person name="Kuwata A."/>
            <person name="Ogata H."/>
        </authorList>
    </citation>
    <scope>NUCLEOTIDE SEQUENCE [LARGE SCALE GENOMIC DNA]</scope>
    <source>
        <strain evidence="3">NIES 3700</strain>
    </source>
</reference>